<dbReference type="InterPro" id="IPR016024">
    <property type="entry name" value="ARM-type_fold"/>
</dbReference>
<dbReference type="InterPro" id="IPR014825">
    <property type="entry name" value="DNA_alkylation"/>
</dbReference>
<proteinExistence type="predicted"/>
<dbReference type="Proteomes" id="UP000178254">
    <property type="component" value="Unassembled WGS sequence"/>
</dbReference>
<reference evidence="1 2" key="1">
    <citation type="journal article" date="2016" name="Nat. Commun.">
        <title>Thousands of microbial genomes shed light on interconnected biogeochemical processes in an aquifer system.</title>
        <authorList>
            <person name="Anantharaman K."/>
            <person name="Brown C.T."/>
            <person name="Hug L.A."/>
            <person name="Sharon I."/>
            <person name="Castelle C.J."/>
            <person name="Probst A.J."/>
            <person name="Thomas B.C."/>
            <person name="Singh A."/>
            <person name="Wilkins M.J."/>
            <person name="Karaoz U."/>
            <person name="Brodie E.L."/>
            <person name="Williams K.H."/>
            <person name="Hubbard S.S."/>
            <person name="Banfield J.F."/>
        </authorList>
    </citation>
    <scope>NUCLEOTIDE SEQUENCE [LARGE SCALE GENOMIC DNA]</scope>
</reference>
<name>A0A1F6PDD0_9BACT</name>
<dbReference type="Pfam" id="PF08713">
    <property type="entry name" value="DNA_alkylation"/>
    <property type="match status" value="1"/>
</dbReference>
<dbReference type="SUPFAM" id="SSF48371">
    <property type="entry name" value="ARM repeat"/>
    <property type="match status" value="1"/>
</dbReference>
<sequence length="241" mass="27663">MASVDILEAIKIDLKKAGNAKRAQHSLSFFKTGPGEYGEGDKFLGVTMPAIRVVVRKYWDNISVAQVSKLLSSIWHEERMAGLLILVEKFGRATAPEKAKIYHLYLKNIKGSINNWDLVDLTAPRIVGMYLIDKSRLPLYKLAVSKNLWERRVAILSTFCYIYSSDGSDALKISALLLKDRHDLIHKAVGWMLREVGKRCDTRKLEDFLAKHAPEMPRTMLRYAIEKLPLARRKYWLNFKL</sequence>
<dbReference type="STRING" id="1798709.A2538_03625"/>
<protein>
    <submittedName>
        <fullName evidence="1">DNA alkylation repair protein</fullName>
    </submittedName>
</protein>
<evidence type="ECO:0000313" key="2">
    <source>
        <dbReference type="Proteomes" id="UP000178254"/>
    </source>
</evidence>
<dbReference type="PANTHER" id="PTHR34070">
    <property type="entry name" value="ARMADILLO-TYPE FOLD"/>
    <property type="match status" value="1"/>
</dbReference>
<dbReference type="EMBL" id="MFRE01000015">
    <property type="protein sequence ID" value="OGH93983.1"/>
    <property type="molecule type" value="Genomic_DNA"/>
</dbReference>
<comment type="caution">
    <text evidence="1">The sequence shown here is derived from an EMBL/GenBank/DDBJ whole genome shotgun (WGS) entry which is preliminary data.</text>
</comment>
<dbReference type="AlphaFoldDB" id="A0A1F6PDD0"/>
<accession>A0A1F6PDD0</accession>
<evidence type="ECO:0000313" key="1">
    <source>
        <dbReference type="EMBL" id="OGH93983.1"/>
    </source>
</evidence>
<dbReference type="PANTHER" id="PTHR34070:SF1">
    <property type="entry name" value="DNA ALKYLATION REPAIR PROTEIN"/>
    <property type="match status" value="1"/>
</dbReference>
<dbReference type="Gene3D" id="1.25.10.90">
    <property type="match status" value="1"/>
</dbReference>
<dbReference type="CDD" id="cd06561">
    <property type="entry name" value="AlkD_like"/>
    <property type="match status" value="1"/>
</dbReference>
<organism evidence="1 2">
    <name type="scientific">Candidatus Magasanikbacteria bacterium RIFOXYD2_FULL_41_14</name>
    <dbReference type="NCBI Taxonomy" id="1798709"/>
    <lineage>
        <taxon>Bacteria</taxon>
        <taxon>Candidatus Magasanikiibacteriota</taxon>
    </lineage>
</organism>
<gene>
    <name evidence="1" type="ORF">A2538_03625</name>
</gene>